<gene>
    <name evidence="4" type="ORF">GCM10009760_22880</name>
</gene>
<evidence type="ECO:0000259" key="2">
    <source>
        <dbReference type="Pfam" id="PF19916"/>
    </source>
</evidence>
<organism evidence="4 5">
    <name type="scientific">Kitasatospora kazusensis</name>
    <dbReference type="NCBI Taxonomy" id="407974"/>
    <lineage>
        <taxon>Bacteria</taxon>
        <taxon>Bacillati</taxon>
        <taxon>Actinomycetota</taxon>
        <taxon>Actinomycetes</taxon>
        <taxon>Kitasatosporales</taxon>
        <taxon>Streptomycetaceae</taxon>
        <taxon>Kitasatospora</taxon>
    </lineage>
</organism>
<evidence type="ECO:0000313" key="5">
    <source>
        <dbReference type="Proteomes" id="UP001422759"/>
    </source>
</evidence>
<comment type="caution">
    <text evidence="4">The sequence shown here is derived from an EMBL/GenBank/DDBJ whole genome shotgun (WGS) entry which is preliminary data.</text>
</comment>
<dbReference type="Pfam" id="PF19916">
    <property type="entry name" value="VMAP-M0"/>
    <property type="match status" value="1"/>
</dbReference>
<dbReference type="InterPro" id="IPR045555">
    <property type="entry name" value="VMAP-M0"/>
</dbReference>
<evidence type="ECO:0000259" key="3">
    <source>
        <dbReference type="Pfam" id="PF20028"/>
    </source>
</evidence>
<evidence type="ECO:0008006" key="6">
    <source>
        <dbReference type="Google" id="ProtNLM"/>
    </source>
</evidence>
<keyword evidence="5" id="KW-1185">Reference proteome</keyword>
<reference evidence="5" key="1">
    <citation type="journal article" date="2019" name="Int. J. Syst. Evol. Microbiol.">
        <title>The Global Catalogue of Microorganisms (GCM) 10K type strain sequencing project: providing services to taxonomists for standard genome sequencing and annotation.</title>
        <authorList>
            <consortium name="The Broad Institute Genomics Platform"/>
            <consortium name="The Broad Institute Genome Sequencing Center for Infectious Disease"/>
            <person name="Wu L."/>
            <person name="Ma J."/>
        </authorList>
    </citation>
    <scope>NUCLEOTIDE SEQUENCE [LARGE SCALE GENOMIC DNA]</scope>
    <source>
        <strain evidence="5">JCM 14560</strain>
    </source>
</reference>
<name>A0ABP5L560_9ACTN</name>
<dbReference type="EMBL" id="BAAANT010000010">
    <property type="protein sequence ID" value="GAA2140040.1"/>
    <property type="molecule type" value="Genomic_DNA"/>
</dbReference>
<dbReference type="InterPro" id="IPR045450">
    <property type="entry name" value="VMAP_C"/>
</dbReference>
<dbReference type="SUPFAM" id="SSF50494">
    <property type="entry name" value="Trypsin-like serine proteases"/>
    <property type="match status" value="1"/>
</dbReference>
<proteinExistence type="predicted"/>
<feature type="domain" description="vWA-MoxR associated protein middle region 0" evidence="2">
    <location>
        <begin position="355"/>
        <end position="450"/>
    </location>
</feature>
<evidence type="ECO:0000256" key="1">
    <source>
        <dbReference type="SAM" id="MobiDB-lite"/>
    </source>
</evidence>
<dbReference type="InterPro" id="IPR009003">
    <property type="entry name" value="Peptidase_S1_PA"/>
</dbReference>
<protein>
    <recommendedName>
        <fullName evidence="6">Trypsin-like peptidase</fullName>
    </recommendedName>
</protein>
<feature type="region of interest" description="Disordered" evidence="1">
    <location>
        <begin position="108"/>
        <end position="128"/>
    </location>
</feature>
<dbReference type="Pfam" id="PF20028">
    <property type="entry name" value="VMAP-C"/>
    <property type="match status" value="1"/>
</dbReference>
<dbReference type="Proteomes" id="UP001422759">
    <property type="component" value="Unassembled WGS sequence"/>
</dbReference>
<dbReference type="Pfam" id="PF13365">
    <property type="entry name" value="Trypsin_2"/>
    <property type="match status" value="1"/>
</dbReference>
<sequence length="710" mass="75950">MTITVTGGAVVRLPTVRSDPDALVKAAHVALYRSGETRAYGGGLLVDGGLVLTCAHVVNLALGRPRFAQQPPPARDGAVDGLLVALPGGPAAGRFRVAVEEWLPGCREDGATARDRPEPPEPAQDGDHEWSGDLALLRLLDALPPGRAGAPLGHYRPGPSAFAWYGSGNASTVAAVVVQAETDRWLVLDTPGSAQPLVEGYSGTPLWDREQQRVVGLVVSRRRQRAFAIPTRVVTAHFPRLRPSFTAPDLDAAGPGLADPGHVAVWRQLIDPVRRTLPGPADRADCARELAAALGVPPPAPGEPPAPEWFLLTALAEPHGVATLMAALAARAPSREERHALQVQAVYAAPEQLLTAAEHGELLHLLTGVLPRPREVAARALPLGPGLEDVGWPAAVRILEGYRPRFGKVPSLLRVVEFAAQEAPDPAGLREWNDAVAERLELTAGLAEHRTQAGEAARARRALDEAEPPVVQIQLWRSGSTDTFGFALRSLAPDGAVRHRICRDAPGGRAALLDVLAEVLAQVGRESEPGTVPRVECFVQKDELDLDVDQWVYRPDELFPSVLGQDFLTVLRCPELRRPEYWPELRYRWQARHTAVVLPQERRDPAVQERGRAAPVCGVALCGPPSETGVLRAIAIAVGVPGVVWPRSAVGPGAGALLRELTSGVTAAGLPRAVYEARIRAEEDGVGRHLALVWDGPERIPEALPLSDPL</sequence>
<accession>A0ABP5L560</accession>
<evidence type="ECO:0000313" key="4">
    <source>
        <dbReference type="EMBL" id="GAA2140040.1"/>
    </source>
</evidence>
<feature type="domain" description="vWA-MoxR associated protein C-terminal" evidence="3">
    <location>
        <begin position="502"/>
        <end position="697"/>
    </location>
</feature>